<sequence length="127" mass="14057">MTIQFRNSETLSPPAGHYSHYTIAGGFIFVSGQLPVDKFGVPQTTGTFAEQTAFVFAKVEACLLSAGITKQQLVQVRVYITDMANWPEFNRLYSEWMGNTRPARAVAGVAQLHYDAALEVEVVAYHI</sequence>
<dbReference type="Gene3D" id="3.30.1330.40">
    <property type="entry name" value="RutC-like"/>
    <property type="match status" value="1"/>
</dbReference>
<dbReference type="eggNOG" id="COG0251">
    <property type="taxonomic scope" value="Bacteria"/>
</dbReference>
<dbReference type="STRING" id="1141662.OOA_05896"/>
<dbReference type="PANTHER" id="PTHR11803:SF58">
    <property type="entry name" value="PROTEIN HMF1-RELATED"/>
    <property type="match status" value="1"/>
</dbReference>
<keyword evidence="3" id="KW-1185">Reference proteome</keyword>
<dbReference type="InterPro" id="IPR006175">
    <property type="entry name" value="YjgF/YER057c/UK114"/>
</dbReference>
<dbReference type="Pfam" id="PF01042">
    <property type="entry name" value="Ribonuc_L-PSP"/>
    <property type="match status" value="1"/>
</dbReference>
<dbReference type="OrthoDB" id="9803101at2"/>
<dbReference type="Proteomes" id="UP000009336">
    <property type="component" value="Unassembled WGS sequence"/>
</dbReference>
<comment type="similarity">
    <text evidence="1">Belongs to the RutC family.</text>
</comment>
<dbReference type="PANTHER" id="PTHR11803">
    <property type="entry name" value="2-IMINOBUTANOATE/2-IMINOPROPANOATE DEAMINASE RIDA"/>
    <property type="match status" value="1"/>
</dbReference>
<evidence type="ECO:0000313" key="3">
    <source>
        <dbReference type="Proteomes" id="UP000009336"/>
    </source>
</evidence>
<evidence type="ECO:0000313" key="2">
    <source>
        <dbReference type="EMBL" id="EKT62985.1"/>
    </source>
</evidence>
<reference evidence="2 3" key="1">
    <citation type="journal article" date="2012" name="BMC Genomics">
        <title>Comparative genomics of bacteria in the genus Providencia isolated from wild Drosophila melanogaster.</title>
        <authorList>
            <person name="Galac M.R."/>
            <person name="Lazzaro B.P."/>
        </authorList>
    </citation>
    <scope>NUCLEOTIDE SEQUENCE [LARGE SCALE GENOMIC DNA]</scope>
    <source>
        <strain evidence="2 3">DSM 19968</strain>
    </source>
</reference>
<organism evidence="2 3">
    <name type="scientific">Providencia burhodogranariea DSM 19968</name>
    <dbReference type="NCBI Taxonomy" id="1141662"/>
    <lineage>
        <taxon>Bacteria</taxon>
        <taxon>Pseudomonadati</taxon>
        <taxon>Pseudomonadota</taxon>
        <taxon>Gammaproteobacteria</taxon>
        <taxon>Enterobacterales</taxon>
        <taxon>Morganellaceae</taxon>
        <taxon>Providencia</taxon>
    </lineage>
</organism>
<dbReference type="SUPFAM" id="SSF55298">
    <property type="entry name" value="YjgF-like"/>
    <property type="match status" value="1"/>
</dbReference>
<proteinExistence type="inferred from homology"/>
<dbReference type="AlphaFoldDB" id="K8X3F8"/>
<dbReference type="PATRIC" id="fig|1141662.3.peg.1196"/>
<dbReference type="GO" id="GO:0019239">
    <property type="term" value="F:deaminase activity"/>
    <property type="evidence" value="ECO:0007669"/>
    <property type="project" value="TreeGrafter"/>
</dbReference>
<dbReference type="RefSeq" id="WP_008911211.1">
    <property type="nucleotide sequence ID" value="NZ_KB233222.1"/>
</dbReference>
<name>K8X3F8_9GAMM</name>
<dbReference type="GO" id="GO:0005829">
    <property type="term" value="C:cytosol"/>
    <property type="evidence" value="ECO:0007669"/>
    <property type="project" value="TreeGrafter"/>
</dbReference>
<accession>K8X3F8</accession>
<comment type="caution">
    <text evidence="2">The sequence shown here is derived from an EMBL/GenBank/DDBJ whole genome shotgun (WGS) entry which is preliminary data.</text>
</comment>
<protein>
    <submittedName>
        <fullName evidence="2">Endoribonuclease L-PSP</fullName>
    </submittedName>
</protein>
<dbReference type="HOGENOM" id="CLU_100715_7_4_6"/>
<evidence type="ECO:0000256" key="1">
    <source>
        <dbReference type="ARBA" id="ARBA00010552"/>
    </source>
</evidence>
<gene>
    <name evidence="2" type="ORF">OOA_05896</name>
</gene>
<dbReference type="CDD" id="cd00448">
    <property type="entry name" value="YjgF_YER057c_UK114_family"/>
    <property type="match status" value="1"/>
</dbReference>
<dbReference type="InterPro" id="IPR035959">
    <property type="entry name" value="RutC-like_sf"/>
</dbReference>
<dbReference type="EMBL" id="AKKL01000016">
    <property type="protein sequence ID" value="EKT62985.1"/>
    <property type="molecule type" value="Genomic_DNA"/>
</dbReference>